<dbReference type="Proteomes" id="UP001597171">
    <property type="component" value="Unassembled WGS sequence"/>
</dbReference>
<reference evidence="3" key="1">
    <citation type="journal article" date="2019" name="Int. J. Syst. Evol. Microbiol.">
        <title>The Global Catalogue of Microorganisms (GCM) 10K type strain sequencing project: providing services to taxonomists for standard genome sequencing and annotation.</title>
        <authorList>
            <consortium name="The Broad Institute Genomics Platform"/>
            <consortium name="The Broad Institute Genome Sequencing Center for Infectious Disease"/>
            <person name="Wu L."/>
            <person name="Ma J."/>
        </authorList>
    </citation>
    <scope>NUCLEOTIDE SEQUENCE [LARGE SCALE GENOMIC DNA]</scope>
    <source>
        <strain evidence="3">CCUG 61696</strain>
    </source>
</reference>
<evidence type="ECO:0000256" key="1">
    <source>
        <dbReference type="SAM" id="Phobius"/>
    </source>
</evidence>
<protein>
    <submittedName>
        <fullName evidence="2">VWA domain-containing protein</fullName>
    </submittedName>
</protein>
<gene>
    <name evidence="2" type="ORF">ACFQ4O_17855</name>
</gene>
<evidence type="ECO:0000313" key="2">
    <source>
        <dbReference type="EMBL" id="MFD1333874.1"/>
    </source>
</evidence>
<proteinExistence type="predicted"/>
<keyword evidence="1" id="KW-1133">Transmembrane helix</keyword>
<evidence type="ECO:0000313" key="3">
    <source>
        <dbReference type="Proteomes" id="UP001597171"/>
    </source>
</evidence>
<feature type="non-terminal residue" evidence="2">
    <location>
        <position position="61"/>
    </location>
</feature>
<organism evidence="2 3">
    <name type="scientific">Methylopila musalis</name>
    <dbReference type="NCBI Taxonomy" id="1134781"/>
    <lineage>
        <taxon>Bacteria</taxon>
        <taxon>Pseudomonadati</taxon>
        <taxon>Pseudomonadota</taxon>
        <taxon>Alphaproteobacteria</taxon>
        <taxon>Hyphomicrobiales</taxon>
        <taxon>Methylopilaceae</taxon>
        <taxon>Methylopila</taxon>
    </lineage>
</organism>
<accession>A0ABW3ZCC0</accession>
<comment type="caution">
    <text evidence="2">The sequence shown here is derived from an EMBL/GenBank/DDBJ whole genome shotgun (WGS) entry which is preliminary data.</text>
</comment>
<feature type="transmembrane region" description="Helical" evidence="1">
    <location>
        <begin position="12"/>
        <end position="29"/>
    </location>
</feature>
<keyword evidence="1" id="KW-0472">Membrane</keyword>
<keyword evidence="1" id="KW-0812">Transmembrane</keyword>
<dbReference type="EMBL" id="JBHTMX010000387">
    <property type="protein sequence ID" value="MFD1333874.1"/>
    <property type="molecule type" value="Genomic_DNA"/>
</dbReference>
<sequence>MIEFGAFALLRPWWLLAVPVAAALGFVAVRRAAGVGDWRKAVDPHLFEALARRGAVVAGRG</sequence>
<name>A0ABW3ZCC0_9HYPH</name>
<keyword evidence="3" id="KW-1185">Reference proteome</keyword>